<organism evidence="1 2">
    <name type="scientific">Mariprofundus erugo</name>
    <dbReference type="NCBI Taxonomy" id="2528639"/>
    <lineage>
        <taxon>Bacteria</taxon>
        <taxon>Pseudomonadati</taxon>
        <taxon>Pseudomonadota</taxon>
        <taxon>Candidatius Mariprofundia</taxon>
        <taxon>Mariprofundales</taxon>
        <taxon>Mariprofundaceae</taxon>
        <taxon>Mariprofundus</taxon>
    </lineage>
</organism>
<dbReference type="RefSeq" id="WP_138238860.1">
    <property type="nucleotide sequence ID" value="NZ_VBRY01000004.1"/>
</dbReference>
<dbReference type="InterPro" id="IPR036514">
    <property type="entry name" value="SGNH_hydro_sf"/>
</dbReference>
<dbReference type="SUPFAM" id="SSF52266">
    <property type="entry name" value="SGNH hydrolase"/>
    <property type="match status" value="1"/>
</dbReference>
<accession>A0A5R9GUB3</accession>
<dbReference type="EMBL" id="VBRY01000004">
    <property type="protein sequence ID" value="TLS67963.1"/>
    <property type="molecule type" value="Genomic_DNA"/>
</dbReference>
<proteinExistence type="predicted"/>
<name>A0A5R9GUB3_9PROT</name>
<evidence type="ECO:0000313" key="2">
    <source>
        <dbReference type="Proteomes" id="UP000306585"/>
    </source>
</evidence>
<comment type="caution">
    <text evidence="1">The sequence shown here is derived from an EMBL/GenBank/DDBJ whole genome shotgun (WGS) entry which is preliminary data.</text>
</comment>
<gene>
    <name evidence="1" type="ORF">FEF65_05840</name>
</gene>
<evidence type="ECO:0008006" key="3">
    <source>
        <dbReference type="Google" id="ProtNLM"/>
    </source>
</evidence>
<dbReference type="Proteomes" id="UP000306585">
    <property type="component" value="Unassembled WGS sequence"/>
</dbReference>
<reference evidence="1 2" key="1">
    <citation type="journal article" date="2019" name="Appl. Environ. Microbiol.">
        <title>Environmental Evidence and Genomic Insight of Iron-oxidizing Bacteria Preference Towards More Corrosion Resistant Stainless Steel at Higher Salinities.</title>
        <authorList>
            <person name="Garrison C.E."/>
            <person name="Price K.A."/>
            <person name="Field E.K."/>
        </authorList>
    </citation>
    <scope>NUCLEOTIDE SEQUENCE [LARGE SCALE GENOMIC DNA]</scope>
    <source>
        <strain evidence="1 2">P3</strain>
    </source>
</reference>
<dbReference type="Gene3D" id="3.40.50.1110">
    <property type="entry name" value="SGNH hydrolase"/>
    <property type="match status" value="1"/>
</dbReference>
<dbReference type="GO" id="GO:0016788">
    <property type="term" value="F:hydrolase activity, acting on ester bonds"/>
    <property type="evidence" value="ECO:0007669"/>
    <property type="project" value="UniProtKB-ARBA"/>
</dbReference>
<protein>
    <recommendedName>
        <fullName evidence="3">SGNH/GDSL hydrolase family protein</fullName>
    </recommendedName>
</protein>
<dbReference type="AlphaFoldDB" id="A0A5R9GUB3"/>
<sequence>MDSAVRFSDFKGMLHTQSHRKTVISEGDSWFGYPASMVPVSHTGTNIIDHIEQTHLFNIFRMECSGDEAGAMMSQDQRHRFHDVLSQLKAMSKEPDIILFSAGGNDIVGEHDMIHLLNRWTAGMSPADCIRTERFELRLEQIRLAYRELILFRDEYCPNAKIITHGYDFPIPTDKPASFIFGTVKVKPWIKPYMDQKGIPAGAIQQAVVKIMITRLNEMLDAVCASTSNMVKVETTGTLQSGEWRDEIHATKQGFKKIADMFLPHMDEAGAVPCLIADSIDSHAGA</sequence>
<evidence type="ECO:0000313" key="1">
    <source>
        <dbReference type="EMBL" id="TLS67963.1"/>
    </source>
</evidence>
<keyword evidence="2" id="KW-1185">Reference proteome</keyword>